<protein>
    <submittedName>
        <fullName evidence="1">Uncharacterized protein</fullName>
    </submittedName>
</protein>
<feature type="non-terminal residue" evidence="1">
    <location>
        <position position="34"/>
    </location>
</feature>
<evidence type="ECO:0000313" key="1">
    <source>
        <dbReference type="EMBL" id="KAL1402962.1"/>
    </source>
</evidence>
<proteinExistence type="predicted"/>
<comment type="caution">
    <text evidence="1">The sequence shown here is derived from an EMBL/GenBank/DDBJ whole genome shotgun (WGS) entry which is preliminary data.</text>
</comment>
<keyword evidence="2" id="KW-1185">Reference proteome</keyword>
<dbReference type="EMBL" id="JBEHCU010002276">
    <property type="protein sequence ID" value="KAL1402962.1"/>
    <property type="molecule type" value="Genomic_DNA"/>
</dbReference>
<dbReference type="Proteomes" id="UP001562425">
    <property type="component" value="Unassembled WGS sequence"/>
</dbReference>
<sequence>MCLASELFTRLSNCQSKAMQFLALSELIIKFGQP</sequence>
<evidence type="ECO:0000313" key="2">
    <source>
        <dbReference type="Proteomes" id="UP001562425"/>
    </source>
</evidence>
<reference evidence="1 2" key="1">
    <citation type="submission" date="2024-05" db="EMBL/GenBank/DDBJ databases">
        <title>Culex pipiens pipiens assembly and annotation.</title>
        <authorList>
            <person name="Alout H."/>
            <person name="Durand T."/>
        </authorList>
    </citation>
    <scope>NUCLEOTIDE SEQUENCE [LARGE SCALE GENOMIC DNA]</scope>
    <source>
        <strain evidence="1">HA-2024</strain>
        <tissue evidence="1">Whole body</tissue>
    </source>
</reference>
<organism evidence="1 2">
    <name type="scientific">Culex pipiens pipiens</name>
    <name type="common">Northern house mosquito</name>
    <dbReference type="NCBI Taxonomy" id="38569"/>
    <lineage>
        <taxon>Eukaryota</taxon>
        <taxon>Metazoa</taxon>
        <taxon>Ecdysozoa</taxon>
        <taxon>Arthropoda</taxon>
        <taxon>Hexapoda</taxon>
        <taxon>Insecta</taxon>
        <taxon>Pterygota</taxon>
        <taxon>Neoptera</taxon>
        <taxon>Endopterygota</taxon>
        <taxon>Diptera</taxon>
        <taxon>Nematocera</taxon>
        <taxon>Culicoidea</taxon>
        <taxon>Culicidae</taxon>
        <taxon>Culicinae</taxon>
        <taxon>Culicini</taxon>
        <taxon>Culex</taxon>
        <taxon>Culex</taxon>
    </lineage>
</organism>
<accession>A0ABD1DTM8</accession>
<dbReference type="AlphaFoldDB" id="A0ABD1DTM8"/>
<name>A0ABD1DTM8_CULPP</name>
<gene>
    <name evidence="1" type="ORF">pipiens_000933</name>
</gene>